<evidence type="ECO:0000313" key="2">
    <source>
        <dbReference type="EMBL" id="MFK3999881.1"/>
    </source>
</evidence>
<evidence type="ECO:0000256" key="1">
    <source>
        <dbReference type="SAM" id="Phobius"/>
    </source>
</evidence>
<gene>
    <name evidence="2" type="ORF">ACI2I3_00840</name>
</gene>
<comment type="caution">
    <text evidence="2">The sequence shown here is derived from an EMBL/GenBank/DDBJ whole genome shotgun (WGS) entry which is preliminary data.</text>
</comment>
<accession>A0ABW8L4R7</accession>
<evidence type="ECO:0008006" key="4">
    <source>
        <dbReference type="Google" id="ProtNLM"/>
    </source>
</evidence>
<name>A0ABW8L4R7_9GAMM</name>
<organism evidence="2 3">
    <name type="scientific">Psychrobacter namhaensis</name>
    <dbReference type="NCBI Taxonomy" id="292734"/>
    <lineage>
        <taxon>Bacteria</taxon>
        <taxon>Pseudomonadati</taxon>
        <taxon>Pseudomonadota</taxon>
        <taxon>Gammaproteobacteria</taxon>
        <taxon>Moraxellales</taxon>
        <taxon>Moraxellaceae</taxon>
        <taxon>Psychrobacter</taxon>
    </lineage>
</organism>
<evidence type="ECO:0000313" key="3">
    <source>
        <dbReference type="Proteomes" id="UP001620234"/>
    </source>
</evidence>
<dbReference type="RefSeq" id="WP_404671725.1">
    <property type="nucleotide sequence ID" value="NZ_JBJDPD010000001.1"/>
</dbReference>
<keyword evidence="1" id="KW-1133">Transmembrane helix</keyword>
<keyword evidence="1" id="KW-0812">Transmembrane</keyword>
<reference evidence="2 3" key="1">
    <citation type="submission" date="2024-11" db="EMBL/GenBank/DDBJ databases">
        <title>The Natural Products Discovery Center: Release of the First 8490 Sequenced Strains for Exploring Actinobacteria Biosynthetic Diversity.</title>
        <authorList>
            <person name="Kalkreuter E."/>
            <person name="Kautsar S.A."/>
            <person name="Yang D."/>
            <person name="Bader C.D."/>
            <person name="Teijaro C.N."/>
            <person name="Fluegel L."/>
            <person name="Davis C.M."/>
            <person name="Simpson J.R."/>
            <person name="Lauterbach L."/>
            <person name="Steele A.D."/>
            <person name="Gui C."/>
            <person name="Meng S."/>
            <person name="Li G."/>
            <person name="Viehrig K."/>
            <person name="Ye F."/>
            <person name="Su P."/>
            <person name="Kiefer A.F."/>
            <person name="Nichols A."/>
            <person name="Cepeda A.J."/>
            <person name="Yan W."/>
            <person name="Fan B."/>
            <person name="Jiang Y."/>
            <person name="Adhikari A."/>
            <person name="Zheng C.-J."/>
            <person name="Schuster L."/>
            <person name="Cowan T.M."/>
            <person name="Smanski M.J."/>
            <person name="Chevrette M.G."/>
            <person name="De Carvalho L.P.S."/>
            <person name="Shen B."/>
        </authorList>
    </citation>
    <scope>NUCLEOTIDE SEQUENCE [LARGE SCALE GENOMIC DNA]</scope>
    <source>
        <strain evidence="2 3">NPDC077433</strain>
    </source>
</reference>
<proteinExistence type="predicted"/>
<protein>
    <recommendedName>
        <fullName evidence="4">Holin</fullName>
    </recommendedName>
</protein>
<keyword evidence="3" id="KW-1185">Reference proteome</keyword>
<dbReference type="Proteomes" id="UP001620234">
    <property type="component" value="Unassembled WGS sequence"/>
</dbReference>
<feature type="transmembrane region" description="Helical" evidence="1">
    <location>
        <begin position="6"/>
        <end position="22"/>
    </location>
</feature>
<dbReference type="EMBL" id="JBJDPD010000001">
    <property type="protein sequence ID" value="MFK3999881.1"/>
    <property type="molecule type" value="Genomic_DNA"/>
</dbReference>
<sequence>MIIVINYLLTLAGLCFCFYIMISKRFDTSHVICATKLNLWMFLWLCLLLASDFVPTAFTTTARAIALVLNVIAFKEAIKLRKRTYFRKRRS</sequence>
<feature type="transmembrane region" description="Helical" evidence="1">
    <location>
        <begin position="60"/>
        <end position="78"/>
    </location>
</feature>
<keyword evidence="1" id="KW-0472">Membrane</keyword>